<organism evidence="2 3">
    <name type="scientific">Psilocybe cf. subviscida</name>
    <dbReference type="NCBI Taxonomy" id="2480587"/>
    <lineage>
        <taxon>Eukaryota</taxon>
        <taxon>Fungi</taxon>
        <taxon>Dikarya</taxon>
        <taxon>Basidiomycota</taxon>
        <taxon>Agaricomycotina</taxon>
        <taxon>Agaricomycetes</taxon>
        <taxon>Agaricomycetidae</taxon>
        <taxon>Agaricales</taxon>
        <taxon>Agaricineae</taxon>
        <taxon>Strophariaceae</taxon>
        <taxon>Psilocybe</taxon>
    </lineage>
</organism>
<evidence type="ECO:0008006" key="4">
    <source>
        <dbReference type="Google" id="ProtNLM"/>
    </source>
</evidence>
<evidence type="ECO:0000256" key="1">
    <source>
        <dbReference type="SAM" id="MobiDB-lite"/>
    </source>
</evidence>
<dbReference type="OrthoDB" id="5572844at2759"/>
<accession>A0A8H5FAX3</accession>
<gene>
    <name evidence="2" type="ORF">D9619_009442</name>
</gene>
<reference evidence="2 3" key="1">
    <citation type="journal article" date="2020" name="ISME J.">
        <title>Uncovering the hidden diversity of litter-decomposition mechanisms in mushroom-forming fungi.</title>
        <authorList>
            <person name="Floudas D."/>
            <person name="Bentzer J."/>
            <person name="Ahren D."/>
            <person name="Johansson T."/>
            <person name="Persson P."/>
            <person name="Tunlid A."/>
        </authorList>
    </citation>
    <scope>NUCLEOTIDE SEQUENCE [LARGE SCALE GENOMIC DNA]</scope>
    <source>
        <strain evidence="2 3">CBS 101986</strain>
    </source>
</reference>
<comment type="caution">
    <text evidence="2">The sequence shown here is derived from an EMBL/GenBank/DDBJ whole genome shotgun (WGS) entry which is preliminary data.</text>
</comment>
<dbReference type="GO" id="GO:0003677">
    <property type="term" value="F:DNA binding"/>
    <property type="evidence" value="ECO:0007669"/>
    <property type="project" value="TreeGrafter"/>
</dbReference>
<feature type="compositionally biased region" description="Low complexity" evidence="1">
    <location>
        <begin position="292"/>
        <end position="314"/>
    </location>
</feature>
<dbReference type="PANTHER" id="PTHR28027:SF1">
    <property type="entry name" value="CAMP INDEPENDENT REGULATORY PROTEIN (AFU_ORTHOLOGUE AFUA_3G09640)"/>
    <property type="match status" value="1"/>
</dbReference>
<sequence length="379" mass="42612">MYSSHHQQQASRSYGGLVKETAVTHPSLHIRDVHDAHVVLEAVRLNILPLLKRRLLASERDELRSGHVYVWEEAQDDGGLLRWTDGRRWSQSRMRGDYLFYEEKIETTQEERDAKAARRARRASDPNAVVPPPIRRKDRPAKPNGLTKQTYSVTVHIPGEAEPRKWHVVAYFSADDYSRLPVVEHYPYLRSIRPPNGIFFSNKVLCTRNDRFSVSSSASPNTYSHSGSYSDESETHDDTYSPTSPSAYQYHAGSRARHADEPPSPMSMFSSPPSSPVSPYSPRLSAHEKSYTTVHPLSHSTSLHPPSSYSHTLPVSNTQSQKHAGKIQLPPISSLGSYEKRPPLGSHSYSMPPGVGSQGHYAPLSEEDKRALNKFKVIL</sequence>
<name>A0A8H5FAX3_9AGAR</name>
<evidence type="ECO:0000313" key="3">
    <source>
        <dbReference type="Proteomes" id="UP000567179"/>
    </source>
</evidence>
<dbReference type="Proteomes" id="UP000567179">
    <property type="component" value="Unassembled WGS sequence"/>
</dbReference>
<feature type="region of interest" description="Disordered" evidence="1">
    <location>
        <begin position="213"/>
        <end position="367"/>
    </location>
</feature>
<dbReference type="PANTHER" id="PTHR28027">
    <property type="entry name" value="TRANSCRIPTIONAL REGULATOR MIT1"/>
    <property type="match status" value="1"/>
</dbReference>
<protein>
    <recommendedName>
        <fullName evidence="4">cAMP-independent regulatory protein pac2</fullName>
    </recommendedName>
</protein>
<feature type="compositionally biased region" description="Polar residues" evidence="1">
    <location>
        <begin position="213"/>
        <end position="230"/>
    </location>
</feature>
<dbReference type="EMBL" id="JAACJJ010000002">
    <property type="protein sequence ID" value="KAF5329668.1"/>
    <property type="molecule type" value="Genomic_DNA"/>
</dbReference>
<dbReference type="Pfam" id="PF09729">
    <property type="entry name" value="Gti1_Pac2"/>
    <property type="match status" value="1"/>
</dbReference>
<feature type="region of interest" description="Disordered" evidence="1">
    <location>
        <begin position="110"/>
        <end position="148"/>
    </location>
</feature>
<dbReference type="InterPro" id="IPR018608">
    <property type="entry name" value="Gti1/Pac2"/>
</dbReference>
<keyword evidence="3" id="KW-1185">Reference proteome</keyword>
<dbReference type="AlphaFoldDB" id="A0A8H5FAX3"/>
<evidence type="ECO:0000313" key="2">
    <source>
        <dbReference type="EMBL" id="KAF5329668.1"/>
    </source>
</evidence>
<proteinExistence type="predicted"/>
<feature type="compositionally biased region" description="Low complexity" evidence="1">
    <location>
        <begin position="266"/>
        <end position="282"/>
    </location>
</feature>